<organism evidence="1 2">
    <name type="scientific">Plasmopara halstedii</name>
    <name type="common">Downy mildew of sunflower</name>
    <dbReference type="NCBI Taxonomy" id="4781"/>
    <lineage>
        <taxon>Eukaryota</taxon>
        <taxon>Sar</taxon>
        <taxon>Stramenopiles</taxon>
        <taxon>Oomycota</taxon>
        <taxon>Peronosporomycetes</taxon>
        <taxon>Peronosporales</taxon>
        <taxon>Peronosporaceae</taxon>
        <taxon>Plasmopara</taxon>
    </lineage>
</organism>
<evidence type="ECO:0000313" key="1">
    <source>
        <dbReference type="EMBL" id="CEG43546.1"/>
    </source>
</evidence>
<reference evidence="2" key="1">
    <citation type="submission" date="2014-09" db="EMBL/GenBank/DDBJ databases">
        <authorList>
            <person name="Sharma Rahul"/>
            <person name="Thines Marco"/>
        </authorList>
    </citation>
    <scope>NUCLEOTIDE SEQUENCE [LARGE SCALE GENOMIC DNA]</scope>
</reference>
<dbReference type="Proteomes" id="UP000054928">
    <property type="component" value="Unassembled WGS sequence"/>
</dbReference>
<dbReference type="EMBL" id="CCYD01000667">
    <property type="protein sequence ID" value="CEG43546.1"/>
    <property type="molecule type" value="Genomic_DNA"/>
</dbReference>
<dbReference type="RefSeq" id="XP_024579915.1">
    <property type="nucleotide sequence ID" value="XM_024729549.1"/>
</dbReference>
<proteinExistence type="predicted"/>
<protein>
    <submittedName>
        <fullName evidence="1">Uncharacterized protein</fullName>
    </submittedName>
</protein>
<sequence length="154" mass="17608">MKLEQALQLKDKWDREFRSFCEVKSQQSPARITHFGHDKCLTVELEKAEETVILDKRELERLMKKAFLSTRHNTPSQIELINHVQGCSACTNRLHFCDSCTEKASEFFSNFSSAELFARYGNKLPPADEIELAAFVESVNLREARAIGHGFVDA</sequence>
<accession>A0A0P1AQX2</accession>
<dbReference type="AlphaFoldDB" id="A0A0P1AQX2"/>
<name>A0A0P1AQX2_PLAHL</name>
<dbReference type="GeneID" id="36408793"/>
<evidence type="ECO:0000313" key="2">
    <source>
        <dbReference type="Proteomes" id="UP000054928"/>
    </source>
</evidence>
<keyword evidence="2" id="KW-1185">Reference proteome</keyword>
<dbReference type="OrthoDB" id="108479at2759"/>